<dbReference type="EnsemblFungi" id="FOXG_10503T0">
    <property type="protein sequence ID" value="FOXG_10503P0"/>
    <property type="gene ID" value="FOXG_10503"/>
</dbReference>
<reference evidence="1" key="2">
    <citation type="submission" date="2025-08" db="UniProtKB">
        <authorList>
            <consortium name="EnsemblFungi"/>
        </authorList>
    </citation>
    <scope>IDENTIFICATION</scope>
    <source>
        <strain evidence="1">4287 / CBS 123668 / FGSC 9935 / NRRL 34936</strain>
    </source>
</reference>
<reference evidence="2" key="1">
    <citation type="journal article" date="2012" name="Mol. Plant Microbe Interact.">
        <title>A highly conserved effector in Fusarium oxysporum is required for full virulence on Arabidopsis.</title>
        <authorList>
            <person name="Thatcher L.F."/>
            <person name="Gardiner D.M."/>
            <person name="Kazan K."/>
            <person name="Manners J."/>
        </authorList>
    </citation>
    <scope>NUCLEOTIDE SEQUENCE [LARGE SCALE GENOMIC DNA]</scope>
    <source>
        <strain evidence="2">Fo5176</strain>
    </source>
</reference>
<dbReference type="VEuPathDB" id="FungiDB:FOXG_10503"/>
<dbReference type="Proteomes" id="UP000002489">
    <property type="component" value="Unassembled WGS sequence"/>
</dbReference>
<sequence>MGKGRRLEGGQAVLHSLTLAVIMTKESRTRRTTRVWNDPSTQTSQPLTLTETLDTSNSHWIIDVYWAKTYQPVIASAILQLAALGYYLRCSRVAPADEARRRWDR</sequence>
<proteinExistence type="predicted"/>
<name>A0A0D2Y2K6_FUSOF</name>
<accession>A0A0D2Y2K6</accession>
<evidence type="ECO:0000313" key="2">
    <source>
        <dbReference type="Proteomes" id="UP000002489"/>
    </source>
</evidence>
<dbReference type="AlphaFoldDB" id="A0A0D2Y2K6"/>
<protein>
    <submittedName>
        <fullName evidence="1">Uncharacterized protein</fullName>
    </submittedName>
</protein>
<gene>
    <name evidence="1" type="primary">28951975</name>
</gene>
<organism evidence="1 2">
    <name type="scientific">Fusarium oxysporum (strain Fo5176)</name>
    <name type="common">Fusarium vascular wilt</name>
    <dbReference type="NCBI Taxonomy" id="660025"/>
    <lineage>
        <taxon>Eukaryota</taxon>
        <taxon>Fungi</taxon>
        <taxon>Dikarya</taxon>
        <taxon>Ascomycota</taxon>
        <taxon>Pezizomycotina</taxon>
        <taxon>Sordariomycetes</taxon>
        <taxon>Hypocreomycetidae</taxon>
        <taxon>Hypocreales</taxon>
        <taxon>Nectriaceae</taxon>
        <taxon>Fusarium</taxon>
        <taxon>Fusarium oxysporum species complex</taxon>
    </lineage>
</organism>
<evidence type="ECO:0000313" key="1">
    <source>
        <dbReference type="EnsemblFungi" id="FOXG_10503P0"/>
    </source>
</evidence>